<dbReference type="OrthoDB" id="2168082at2"/>
<dbReference type="SUPFAM" id="SSF52172">
    <property type="entry name" value="CheY-like"/>
    <property type="match status" value="1"/>
</dbReference>
<evidence type="ECO:0000259" key="2">
    <source>
        <dbReference type="PROSITE" id="PS50110"/>
    </source>
</evidence>
<name>A0A0G3M2I7_CHRGL</name>
<sequence length="247" mass="28594">MIKVAIIEDEPAVCNEIIFLLRNEPDLEILGLAHHVAGAVRLLQEKEVDVVLMDIQLVDGTAFDVLKNLSPVPENIIFITAYNQFAIKAIKYGALDYLLKPIDQQELREALDRYRQKQEKNLQYAKQLELVRNTFADQQALPQQIVLNSLNNMRMINVQDILYCKGDGPYTYFHLKNGRNELVSKPLKYYEDLLPSPYFLRSHQSYLVNRSQITGVIRSEYLILQNEEQIPVSSRRKSYILNLLSIK</sequence>
<keyword evidence="1" id="KW-0597">Phosphoprotein</keyword>
<evidence type="ECO:0000256" key="1">
    <source>
        <dbReference type="PROSITE-ProRule" id="PRU00169"/>
    </source>
</evidence>
<dbReference type="GO" id="GO:0003677">
    <property type="term" value="F:DNA binding"/>
    <property type="evidence" value="ECO:0007669"/>
    <property type="project" value="InterPro"/>
</dbReference>
<reference evidence="4 5" key="1">
    <citation type="submission" date="2014-11" db="EMBL/GenBank/DDBJ databases">
        <authorList>
            <person name="Park G.-S."/>
            <person name="Hong S.-J."/>
            <person name="Jung B.K."/>
            <person name="Khan A.R."/>
            <person name="Kwak Y."/>
            <person name="Shin J.-H."/>
        </authorList>
    </citation>
    <scope>NUCLEOTIDE SEQUENCE [LARGE SCALE GENOMIC DNA]</scope>
    <source>
        <strain evidence="4 5">DSM 27622</strain>
    </source>
</reference>
<dbReference type="PROSITE" id="PS50930">
    <property type="entry name" value="HTH_LYTTR"/>
    <property type="match status" value="1"/>
</dbReference>
<dbReference type="Pfam" id="PF04397">
    <property type="entry name" value="LytTR"/>
    <property type="match status" value="1"/>
</dbReference>
<gene>
    <name evidence="4" type="ORF">OK18_12965</name>
</gene>
<dbReference type="InterPro" id="IPR007492">
    <property type="entry name" value="LytTR_DNA-bd_dom"/>
</dbReference>
<dbReference type="SMART" id="SM00448">
    <property type="entry name" value="REC"/>
    <property type="match status" value="1"/>
</dbReference>
<dbReference type="AlphaFoldDB" id="A0A0G3M2I7"/>
<dbReference type="InterPro" id="IPR001789">
    <property type="entry name" value="Sig_transdc_resp-reg_receiver"/>
</dbReference>
<dbReference type="GO" id="GO:0000156">
    <property type="term" value="F:phosphorelay response regulator activity"/>
    <property type="evidence" value="ECO:0007669"/>
    <property type="project" value="TreeGrafter"/>
</dbReference>
<dbReference type="KEGG" id="cgn:OK18_12965"/>
<dbReference type="RefSeq" id="WP_053328247.1">
    <property type="nucleotide sequence ID" value="NZ_CP009928.1"/>
</dbReference>
<accession>A0A0G3M2I7</accession>
<dbReference type="SMART" id="SM00850">
    <property type="entry name" value="LytTR"/>
    <property type="match status" value="1"/>
</dbReference>
<evidence type="ECO:0000313" key="5">
    <source>
        <dbReference type="Proteomes" id="UP000035213"/>
    </source>
</evidence>
<dbReference type="InterPro" id="IPR011006">
    <property type="entry name" value="CheY-like_superfamily"/>
</dbReference>
<feature type="domain" description="Response regulatory" evidence="2">
    <location>
        <begin position="3"/>
        <end position="115"/>
    </location>
</feature>
<protein>
    <submittedName>
        <fullName evidence="4">Response regulator</fullName>
    </submittedName>
</protein>
<dbReference type="Gene3D" id="3.40.50.2300">
    <property type="match status" value="1"/>
</dbReference>
<dbReference type="PANTHER" id="PTHR45526">
    <property type="entry name" value="TRANSCRIPTIONAL REGULATORY PROTEIN DPIA"/>
    <property type="match status" value="1"/>
</dbReference>
<dbReference type="Gene3D" id="2.40.50.1020">
    <property type="entry name" value="LytTr DNA-binding domain"/>
    <property type="match status" value="1"/>
</dbReference>
<dbReference type="InterPro" id="IPR051271">
    <property type="entry name" value="2C-system_Tx_regulators"/>
</dbReference>
<evidence type="ECO:0000259" key="3">
    <source>
        <dbReference type="PROSITE" id="PS50930"/>
    </source>
</evidence>
<dbReference type="PROSITE" id="PS50110">
    <property type="entry name" value="RESPONSE_REGULATORY"/>
    <property type="match status" value="1"/>
</dbReference>
<dbReference type="PATRIC" id="fig|1324352.5.peg.2697"/>
<dbReference type="PANTHER" id="PTHR45526:SF1">
    <property type="entry name" value="TRANSCRIPTIONAL REGULATORY PROTEIN DCUR-RELATED"/>
    <property type="match status" value="1"/>
</dbReference>
<dbReference type="Pfam" id="PF00072">
    <property type="entry name" value="Response_reg"/>
    <property type="match status" value="1"/>
</dbReference>
<dbReference type="Proteomes" id="UP000035213">
    <property type="component" value="Chromosome"/>
</dbReference>
<proteinExistence type="predicted"/>
<feature type="modified residue" description="4-aspartylphosphate" evidence="1">
    <location>
        <position position="54"/>
    </location>
</feature>
<dbReference type="STRING" id="1324352.OK18_12965"/>
<evidence type="ECO:0000313" key="4">
    <source>
        <dbReference type="EMBL" id="AKK73396.1"/>
    </source>
</evidence>
<feature type="domain" description="HTH LytTR-type" evidence="3">
    <location>
        <begin position="145"/>
        <end position="246"/>
    </location>
</feature>
<organism evidence="4 5">
    <name type="scientific">Chryseobacterium gallinarum</name>
    <dbReference type="NCBI Taxonomy" id="1324352"/>
    <lineage>
        <taxon>Bacteria</taxon>
        <taxon>Pseudomonadati</taxon>
        <taxon>Bacteroidota</taxon>
        <taxon>Flavobacteriia</taxon>
        <taxon>Flavobacteriales</taxon>
        <taxon>Weeksellaceae</taxon>
        <taxon>Chryseobacterium group</taxon>
        <taxon>Chryseobacterium</taxon>
    </lineage>
</organism>
<dbReference type="EMBL" id="CP009928">
    <property type="protein sequence ID" value="AKK73396.1"/>
    <property type="molecule type" value="Genomic_DNA"/>
</dbReference>